<name>A0A939KCJ8_9BURK</name>
<keyword evidence="4" id="KW-0238">DNA-binding</keyword>
<proteinExistence type="inferred from homology"/>
<comment type="similarity">
    <text evidence="2">Belongs to the histone-like protein H-NS family.</text>
</comment>
<dbReference type="Gene3D" id="4.10.430.30">
    <property type="match status" value="1"/>
</dbReference>
<evidence type="ECO:0000256" key="3">
    <source>
        <dbReference type="ARBA" id="ARBA00022490"/>
    </source>
</evidence>
<feature type="compositionally biased region" description="Basic and acidic residues" evidence="5">
    <location>
        <begin position="90"/>
        <end position="99"/>
    </location>
</feature>
<evidence type="ECO:0000256" key="5">
    <source>
        <dbReference type="SAM" id="MobiDB-lite"/>
    </source>
</evidence>
<comment type="subcellular location">
    <subcellularLocation>
        <location evidence="1">Cytoplasm</location>
        <location evidence="1">Nucleoid</location>
    </subcellularLocation>
</comment>
<dbReference type="PANTHER" id="PTHR38097:SF2">
    <property type="entry name" value="DNA-BINDING PROTEIN STPA"/>
    <property type="match status" value="1"/>
</dbReference>
<dbReference type="InterPro" id="IPR027444">
    <property type="entry name" value="H-NS_C_dom"/>
</dbReference>
<dbReference type="GO" id="GO:0009295">
    <property type="term" value="C:nucleoid"/>
    <property type="evidence" value="ECO:0007669"/>
    <property type="project" value="UniProtKB-SubCell"/>
</dbReference>
<dbReference type="Proteomes" id="UP000664731">
    <property type="component" value="Unassembled WGS sequence"/>
</dbReference>
<organism evidence="7 8">
    <name type="scientific">Comamonas denitrificans</name>
    <dbReference type="NCBI Taxonomy" id="117506"/>
    <lineage>
        <taxon>Bacteria</taxon>
        <taxon>Pseudomonadati</taxon>
        <taxon>Pseudomonadota</taxon>
        <taxon>Betaproteobacteria</taxon>
        <taxon>Burkholderiales</taxon>
        <taxon>Comamonadaceae</taxon>
        <taxon>Comamonas</taxon>
    </lineage>
</organism>
<protein>
    <submittedName>
        <fullName evidence="7">H-NS histone family protein</fullName>
    </submittedName>
</protein>
<dbReference type="Pfam" id="PF00816">
    <property type="entry name" value="Histone_HNS"/>
    <property type="match status" value="1"/>
</dbReference>
<feature type="region of interest" description="Disordered" evidence="5">
    <location>
        <begin position="73"/>
        <end position="99"/>
    </location>
</feature>
<evidence type="ECO:0000313" key="8">
    <source>
        <dbReference type="Proteomes" id="UP000664731"/>
    </source>
</evidence>
<evidence type="ECO:0000259" key="6">
    <source>
        <dbReference type="SMART" id="SM00528"/>
    </source>
</evidence>
<dbReference type="SMART" id="SM00528">
    <property type="entry name" value="HNS"/>
    <property type="match status" value="1"/>
</dbReference>
<reference evidence="7" key="1">
    <citation type="submission" date="2021-03" db="EMBL/GenBank/DDBJ databases">
        <title>Comamonas denitrificans.</title>
        <authorList>
            <person name="Finster K."/>
        </authorList>
    </citation>
    <scope>NUCLEOTIDE SEQUENCE</scope>
    <source>
        <strain evidence="7">MM2021_4</strain>
    </source>
</reference>
<feature type="domain" description="DNA-binding protein H-NS-like C-terminal" evidence="6">
    <location>
        <begin position="58"/>
        <end position="97"/>
    </location>
</feature>
<evidence type="ECO:0000256" key="4">
    <source>
        <dbReference type="ARBA" id="ARBA00023125"/>
    </source>
</evidence>
<evidence type="ECO:0000256" key="2">
    <source>
        <dbReference type="ARBA" id="ARBA00010610"/>
    </source>
</evidence>
<dbReference type="RefSeq" id="WP_207573891.1">
    <property type="nucleotide sequence ID" value="NZ_JAFNME010000001.1"/>
</dbReference>
<sequence length="99" mass="11162">MSSYKELLAQRNALELQIEEARRRELADAVAKVRTLVTDYGLTADDIFPPARGGRTSSTQGVKVAPKYRNQATGETWTGRGKPPKWIQGQDRDQFLIRD</sequence>
<accession>A0A939KCJ8</accession>
<comment type="caution">
    <text evidence="7">The sequence shown here is derived from an EMBL/GenBank/DDBJ whole genome shotgun (WGS) entry which is preliminary data.</text>
</comment>
<gene>
    <name evidence="7" type="ORF">J1777_00505</name>
</gene>
<evidence type="ECO:0000256" key="1">
    <source>
        <dbReference type="ARBA" id="ARBA00004453"/>
    </source>
</evidence>
<dbReference type="GO" id="GO:0003677">
    <property type="term" value="F:DNA binding"/>
    <property type="evidence" value="ECO:0007669"/>
    <property type="project" value="UniProtKB-KW"/>
</dbReference>
<keyword evidence="8" id="KW-1185">Reference proteome</keyword>
<dbReference type="PANTHER" id="PTHR38097">
    <property type="match status" value="1"/>
</dbReference>
<dbReference type="AlphaFoldDB" id="A0A939KCJ8"/>
<dbReference type="EMBL" id="JAFNME010000001">
    <property type="protein sequence ID" value="MBO1248329.1"/>
    <property type="molecule type" value="Genomic_DNA"/>
</dbReference>
<dbReference type="SUPFAM" id="SSF81273">
    <property type="entry name" value="H-NS histone-like proteins"/>
    <property type="match status" value="1"/>
</dbReference>
<evidence type="ECO:0000313" key="7">
    <source>
        <dbReference type="EMBL" id="MBO1248329.1"/>
    </source>
</evidence>
<keyword evidence="3" id="KW-0963">Cytoplasm</keyword>